<keyword evidence="4 5" id="KW-0472">Membrane</keyword>
<reference evidence="7" key="2">
    <citation type="submission" date="2023-01" db="EMBL/GenBank/DDBJ databases">
        <authorList>
            <person name="Sun Q."/>
            <person name="Evtushenko L."/>
        </authorList>
    </citation>
    <scope>NUCLEOTIDE SEQUENCE</scope>
    <source>
        <strain evidence="7">VKM B-2789</strain>
    </source>
</reference>
<feature type="domain" description="ABC-2 type transporter transmembrane" evidence="6">
    <location>
        <begin position="44"/>
        <end position="250"/>
    </location>
</feature>
<evidence type="ECO:0000256" key="3">
    <source>
        <dbReference type="ARBA" id="ARBA00022989"/>
    </source>
</evidence>
<keyword evidence="3 5" id="KW-1133">Transmembrane helix</keyword>
<reference evidence="7" key="1">
    <citation type="journal article" date="2014" name="Int. J. Syst. Evol. Microbiol.">
        <title>Complete genome sequence of Corynebacterium casei LMG S-19264T (=DSM 44701T), isolated from a smear-ripened cheese.</title>
        <authorList>
            <consortium name="US DOE Joint Genome Institute (JGI-PGF)"/>
            <person name="Walter F."/>
            <person name="Albersmeier A."/>
            <person name="Kalinowski J."/>
            <person name="Ruckert C."/>
        </authorList>
    </citation>
    <scope>NUCLEOTIDE SEQUENCE</scope>
    <source>
        <strain evidence="7">VKM B-2789</strain>
    </source>
</reference>
<feature type="transmembrane region" description="Helical" evidence="5">
    <location>
        <begin position="63"/>
        <end position="84"/>
    </location>
</feature>
<keyword evidence="2 5" id="KW-0812">Transmembrane</keyword>
<comment type="subcellular location">
    <subcellularLocation>
        <location evidence="1">Membrane</location>
        <topology evidence="1">Multi-pass membrane protein</topology>
    </subcellularLocation>
</comment>
<feature type="transmembrane region" description="Helical" evidence="5">
    <location>
        <begin position="262"/>
        <end position="282"/>
    </location>
</feature>
<organism evidence="7 8">
    <name type="scientific">Ancylobacter defluvii</name>
    <dbReference type="NCBI Taxonomy" id="1282440"/>
    <lineage>
        <taxon>Bacteria</taxon>
        <taxon>Pseudomonadati</taxon>
        <taxon>Pseudomonadota</taxon>
        <taxon>Alphaproteobacteria</taxon>
        <taxon>Hyphomicrobiales</taxon>
        <taxon>Xanthobacteraceae</taxon>
        <taxon>Ancylobacter</taxon>
    </lineage>
</organism>
<evidence type="ECO:0000313" key="7">
    <source>
        <dbReference type="EMBL" id="GLK83932.1"/>
    </source>
</evidence>
<dbReference type="Proteomes" id="UP001143330">
    <property type="component" value="Unassembled WGS sequence"/>
</dbReference>
<gene>
    <name evidence="7" type="primary">rkpT2</name>
    <name evidence="7" type="ORF">GCM10017653_20020</name>
</gene>
<feature type="transmembrane region" description="Helical" evidence="5">
    <location>
        <begin position="96"/>
        <end position="113"/>
    </location>
</feature>
<comment type="caution">
    <text evidence="7">The sequence shown here is derived from an EMBL/GenBank/DDBJ whole genome shotgun (WGS) entry which is preliminary data.</text>
</comment>
<dbReference type="InterPro" id="IPR013525">
    <property type="entry name" value="ABC2_TM"/>
</dbReference>
<accession>A0A9W6JVA9</accession>
<feature type="transmembrane region" description="Helical" evidence="5">
    <location>
        <begin position="200"/>
        <end position="223"/>
    </location>
</feature>
<dbReference type="AlphaFoldDB" id="A0A9W6JVA9"/>
<sequence>MKSESLPMPTSSALASADTRRALAELDATGPRFNQRLQAHFRVVRAIYLRDVQTRVAGTRFGFLLSLFQPLAHIALLLTIYYILGRTAPIGTDTTMFIATGALPFVLWLYGFRQVKTAPQTNKRLTDFPGVTLVDVLIARSIVELLSSAGVTIFTLSALALIGFDVVIFDSPLFFFALFQAYLLGVCMGIFFAIISRMFFIFLIVGSLMVPLFWVTSGTIFIPSMLPENIAYWIWFLPMSQIVDATRTAYYGHYLSDFYNGYYIAGLMLSCVTIGVIVMYVCRTKLSE</sequence>
<dbReference type="EMBL" id="BSFM01000011">
    <property type="protein sequence ID" value="GLK83932.1"/>
    <property type="molecule type" value="Genomic_DNA"/>
</dbReference>
<feature type="transmembrane region" description="Helical" evidence="5">
    <location>
        <begin position="149"/>
        <end position="168"/>
    </location>
</feature>
<dbReference type="GO" id="GO:0140359">
    <property type="term" value="F:ABC-type transporter activity"/>
    <property type="evidence" value="ECO:0007669"/>
    <property type="project" value="InterPro"/>
</dbReference>
<evidence type="ECO:0000256" key="2">
    <source>
        <dbReference type="ARBA" id="ARBA00022692"/>
    </source>
</evidence>
<evidence type="ECO:0000259" key="6">
    <source>
        <dbReference type="Pfam" id="PF01061"/>
    </source>
</evidence>
<evidence type="ECO:0000256" key="5">
    <source>
        <dbReference type="SAM" id="Phobius"/>
    </source>
</evidence>
<name>A0A9W6JVA9_9HYPH</name>
<keyword evidence="8" id="KW-1185">Reference proteome</keyword>
<dbReference type="RefSeq" id="WP_213364129.1">
    <property type="nucleotide sequence ID" value="NZ_BSFM01000011.1"/>
</dbReference>
<dbReference type="Pfam" id="PF01061">
    <property type="entry name" value="ABC2_membrane"/>
    <property type="match status" value="1"/>
</dbReference>
<evidence type="ECO:0000256" key="4">
    <source>
        <dbReference type="ARBA" id="ARBA00023136"/>
    </source>
</evidence>
<dbReference type="GO" id="GO:0016020">
    <property type="term" value="C:membrane"/>
    <property type="evidence" value="ECO:0007669"/>
    <property type="project" value="UniProtKB-SubCell"/>
</dbReference>
<evidence type="ECO:0000256" key="1">
    <source>
        <dbReference type="ARBA" id="ARBA00004141"/>
    </source>
</evidence>
<feature type="transmembrane region" description="Helical" evidence="5">
    <location>
        <begin position="173"/>
        <end position="194"/>
    </location>
</feature>
<evidence type="ECO:0000313" key="8">
    <source>
        <dbReference type="Proteomes" id="UP001143330"/>
    </source>
</evidence>
<proteinExistence type="predicted"/>
<protein>
    <submittedName>
        <fullName evidence="7">Sugar ABC transporter permease</fullName>
    </submittedName>
</protein>